<dbReference type="RefSeq" id="WP_003981414.1">
    <property type="nucleotide sequence ID" value="NZ_CP043497.1"/>
</dbReference>
<sequence length="288" mass="30652">MEILRYSAFTDRPDGGNPAGVVLDAQGLDETDMLRIAKEVGFSETAFVTAAETPDGTHTPDRTHRVRYFSPRAEVDFCGHATVATAVALAERGAPGALAFQTNAGRVDVMTERTEADGHGFRATLTSVSASSEPVAPQHLASALEALGWSEDDLDPAFPAHVAFAGNYHLILAAASRERLARLDYDFEALEALSRDQSWTTVHLFHRQTDTLFHARDPFPLGGVVEDPATGAAAAAFGGYLRAIGWEAVGTPITVLQGYDMGRPSLLTVTTDASDPRVSVSGQAVVLT</sequence>
<dbReference type="PIRSF" id="PIRSF016184">
    <property type="entry name" value="PhzC_PhzF"/>
    <property type="match status" value="1"/>
</dbReference>
<evidence type="ECO:0000313" key="4">
    <source>
        <dbReference type="Proteomes" id="UP000829494"/>
    </source>
</evidence>
<organism evidence="3 4">
    <name type="scientific">Streptomyces rimosus subsp. rimosus</name>
    <dbReference type="NCBI Taxonomy" id="132474"/>
    <lineage>
        <taxon>Bacteria</taxon>
        <taxon>Bacillati</taxon>
        <taxon>Actinomycetota</taxon>
        <taxon>Actinomycetes</taxon>
        <taxon>Kitasatosporales</taxon>
        <taxon>Streptomycetaceae</taxon>
        <taxon>Streptomyces</taxon>
    </lineage>
</organism>
<name>A0ABY3ZG13_STRRM</name>
<dbReference type="Proteomes" id="UP000829494">
    <property type="component" value="Chromosome"/>
</dbReference>
<reference evidence="3 4" key="1">
    <citation type="submission" date="2022-03" db="EMBL/GenBank/DDBJ databases">
        <title>Complete genome of Streptomyces rimosus ssp. rimosus R7 (=ATCC 10970).</title>
        <authorList>
            <person name="Beganovic S."/>
            <person name="Ruckert C."/>
            <person name="Busche T."/>
            <person name="Kalinowski J."/>
            <person name="Wittmann C."/>
        </authorList>
    </citation>
    <scope>NUCLEOTIDE SEQUENCE [LARGE SCALE GENOMIC DNA]</scope>
    <source>
        <strain evidence="3 4">R7</strain>
    </source>
</reference>
<dbReference type="PANTHER" id="PTHR13774">
    <property type="entry name" value="PHENAZINE BIOSYNTHESIS PROTEIN"/>
    <property type="match status" value="1"/>
</dbReference>
<dbReference type="PANTHER" id="PTHR13774:SF39">
    <property type="entry name" value="BIOSYNTHESIS PROTEIN, PUTATIVE-RELATED"/>
    <property type="match status" value="1"/>
</dbReference>
<evidence type="ECO:0000256" key="2">
    <source>
        <dbReference type="ARBA" id="ARBA00023235"/>
    </source>
</evidence>
<dbReference type="SUPFAM" id="SSF54506">
    <property type="entry name" value="Diaminopimelate epimerase-like"/>
    <property type="match status" value="1"/>
</dbReference>
<dbReference type="Gene3D" id="3.10.310.10">
    <property type="entry name" value="Diaminopimelate Epimerase, Chain A, domain 1"/>
    <property type="match status" value="2"/>
</dbReference>
<dbReference type="InterPro" id="IPR003719">
    <property type="entry name" value="Phenazine_PhzF-like"/>
</dbReference>
<evidence type="ECO:0000313" key="3">
    <source>
        <dbReference type="EMBL" id="UNZ08415.1"/>
    </source>
</evidence>
<proteinExistence type="inferred from homology"/>
<keyword evidence="4" id="KW-1185">Reference proteome</keyword>
<keyword evidence="2 3" id="KW-0413">Isomerase</keyword>
<dbReference type="Pfam" id="PF02567">
    <property type="entry name" value="PhzC-PhzF"/>
    <property type="match status" value="1"/>
</dbReference>
<dbReference type="NCBIfam" id="TIGR00654">
    <property type="entry name" value="PhzF_family"/>
    <property type="match status" value="1"/>
</dbReference>
<evidence type="ECO:0000256" key="1">
    <source>
        <dbReference type="ARBA" id="ARBA00008270"/>
    </source>
</evidence>
<dbReference type="GeneID" id="66852434"/>
<dbReference type="EC" id="5.1.-.-" evidence="3"/>
<dbReference type="EMBL" id="CP094298">
    <property type="protein sequence ID" value="UNZ08415.1"/>
    <property type="molecule type" value="Genomic_DNA"/>
</dbReference>
<accession>A0ABY3ZG13</accession>
<protein>
    <submittedName>
        <fullName evidence="3">Isomerase YddE</fullName>
        <ecNumber evidence="3">5.1.-.-</ecNumber>
    </submittedName>
</protein>
<comment type="similarity">
    <text evidence="1">Belongs to the PhzF family.</text>
</comment>
<dbReference type="GO" id="GO:0016853">
    <property type="term" value="F:isomerase activity"/>
    <property type="evidence" value="ECO:0007669"/>
    <property type="project" value="UniProtKB-KW"/>
</dbReference>
<gene>
    <name evidence="3" type="primary">yddE2</name>
    <name evidence="3" type="ORF">SRIMR7_40300</name>
</gene>